<keyword evidence="1" id="KW-1133">Transmembrane helix</keyword>
<organism evidence="2">
    <name type="scientific">uncultured Caudovirales phage</name>
    <dbReference type="NCBI Taxonomy" id="2100421"/>
    <lineage>
        <taxon>Viruses</taxon>
        <taxon>Duplodnaviria</taxon>
        <taxon>Heunggongvirae</taxon>
        <taxon>Uroviricota</taxon>
        <taxon>Caudoviricetes</taxon>
        <taxon>Peduoviridae</taxon>
        <taxon>Maltschvirus</taxon>
        <taxon>Maltschvirus maltsch</taxon>
    </lineage>
</organism>
<evidence type="ECO:0000313" key="3">
    <source>
        <dbReference type="EMBL" id="CAB4144755.1"/>
    </source>
</evidence>
<proteinExistence type="predicted"/>
<reference evidence="2" key="1">
    <citation type="submission" date="2020-04" db="EMBL/GenBank/DDBJ databases">
        <authorList>
            <person name="Chiriac C."/>
            <person name="Salcher M."/>
            <person name="Ghai R."/>
            <person name="Kavagutti S V."/>
        </authorList>
    </citation>
    <scope>NUCLEOTIDE SEQUENCE</scope>
</reference>
<keyword evidence="1" id="KW-0812">Transmembrane</keyword>
<keyword evidence="1" id="KW-0472">Membrane</keyword>
<dbReference type="EMBL" id="LR796361">
    <property type="protein sequence ID" value="CAB4139502.1"/>
    <property type="molecule type" value="Genomic_DNA"/>
</dbReference>
<accession>A0A6J5M009</accession>
<feature type="transmembrane region" description="Helical" evidence="1">
    <location>
        <begin position="6"/>
        <end position="26"/>
    </location>
</feature>
<sequence length="30" mass="3510">MFKQAIIDGIVIWCIVWFVGSLAKFIERII</sequence>
<evidence type="ECO:0000313" key="2">
    <source>
        <dbReference type="EMBL" id="CAB4139502.1"/>
    </source>
</evidence>
<evidence type="ECO:0000256" key="1">
    <source>
        <dbReference type="SAM" id="Phobius"/>
    </source>
</evidence>
<protein>
    <submittedName>
        <fullName evidence="2">Uncharacterized protein</fullName>
    </submittedName>
</protein>
<name>A0A6J5M009_9CAUD</name>
<gene>
    <name evidence="2" type="ORF">UFOVP342_44</name>
    <name evidence="3" type="ORF">UFOVP454_59</name>
</gene>
<dbReference type="EMBL" id="LR796440">
    <property type="protein sequence ID" value="CAB4144755.1"/>
    <property type="molecule type" value="Genomic_DNA"/>
</dbReference>